<name>A0A8S3Y492_PARAO</name>
<comment type="caution">
    <text evidence="2">The sequence shown here is derived from an EMBL/GenBank/DDBJ whole genome shotgun (WGS) entry which is preliminary data.</text>
</comment>
<sequence length="193" mass="22016">MNRESTVTLTPNKLELDSTKTSLNNFIDTCNIINNYNLETDSENVPCGEGSIIDYQCSITCSCRLGDKNKNETFISPSVEQIKDELEISEICQCNSKTVITECNKENCCNEQHLQSDIKENCSEKNIEYFESKVHKTLKVKRLPNVDGTVQEIIESITVRTKKHDPFGNILDTEQDESEELSFQLSPEENYDE</sequence>
<dbReference type="Proteomes" id="UP000691718">
    <property type="component" value="Unassembled WGS sequence"/>
</dbReference>
<evidence type="ECO:0000313" key="2">
    <source>
        <dbReference type="EMBL" id="CAG5053012.1"/>
    </source>
</evidence>
<keyword evidence="3" id="KW-1185">Reference proteome</keyword>
<protein>
    <submittedName>
        <fullName evidence="2">(apollo) hypothetical protein</fullName>
    </submittedName>
</protein>
<reference evidence="2" key="1">
    <citation type="submission" date="2021-04" db="EMBL/GenBank/DDBJ databases">
        <authorList>
            <person name="Tunstrom K."/>
        </authorList>
    </citation>
    <scope>NUCLEOTIDE SEQUENCE</scope>
</reference>
<proteinExistence type="predicted"/>
<evidence type="ECO:0000256" key="1">
    <source>
        <dbReference type="SAM" id="MobiDB-lite"/>
    </source>
</evidence>
<accession>A0A8S3Y492</accession>
<feature type="region of interest" description="Disordered" evidence="1">
    <location>
        <begin position="167"/>
        <end position="193"/>
    </location>
</feature>
<dbReference type="AlphaFoldDB" id="A0A8S3Y492"/>
<organism evidence="2 3">
    <name type="scientific">Parnassius apollo</name>
    <name type="common">Apollo butterfly</name>
    <name type="synonym">Papilio apollo</name>
    <dbReference type="NCBI Taxonomy" id="110799"/>
    <lineage>
        <taxon>Eukaryota</taxon>
        <taxon>Metazoa</taxon>
        <taxon>Ecdysozoa</taxon>
        <taxon>Arthropoda</taxon>
        <taxon>Hexapoda</taxon>
        <taxon>Insecta</taxon>
        <taxon>Pterygota</taxon>
        <taxon>Neoptera</taxon>
        <taxon>Endopterygota</taxon>
        <taxon>Lepidoptera</taxon>
        <taxon>Glossata</taxon>
        <taxon>Ditrysia</taxon>
        <taxon>Papilionoidea</taxon>
        <taxon>Papilionidae</taxon>
        <taxon>Parnassiinae</taxon>
        <taxon>Parnassini</taxon>
        <taxon>Parnassius</taxon>
        <taxon>Parnassius</taxon>
    </lineage>
</organism>
<dbReference type="EMBL" id="CAJQZP010001539">
    <property type="protein sequence ID" value="CAG5053012.1"/>
    <property type="molecule type" value="Genomic_DNA"/>
</dbReference>
<gene>
    <name evidence="2" type="ORF">PAPOLLO_LOCUS25523</name>
</gene>
<evidence type="ECO:0000313" key="3">
    <source>
        <dbReference type="Proteomes" id="UP000691718"/>
    </source>
</evidence>